<name>A0A1E3HMQ0_9TREE</name>
<dbReference type="STRING" id="1295533.A0A1E3HMQ0"/>
<evidence type="ECO:0000313" key="2">
    <source>
        <dbReference type="Proteomes" id="UP000094065"/>
    </source>
</evidence>
<accession>A0A1E3HMQ0</accession>
<dbReference type="RefSeq" id="XP_018992859.1">
    <property type="nucleotide sequence ID" value="XM_019138916.1"/>
</dbReference>
<dbReference type="Proteomes" id="UP000094065">
    <property type="component" value="Unassembled WGS sequence"/>
</dbReference>
<dbReference type="EMBL" id="AWGJ01000007">
    <property type="protein sequence ID" value="ODN77623.1"/>
    <property type="molecule type" value="Genomic_DNA"/>
</dbReference>
<dbReference type="AlphaFoldDB" id="A0A1E3HMQ0"/>
<gene>
    <name evidence="1" type="ORF">L202_04783</name>
</gene>
<sequence length="579" mass="63660">MTSLDETSSLLDPFLALLDDPAPSNVPAQTLLGAITHFISTLDDAQLARFIASLARSLSLPKTNGVSGEDIRATVKLGVVGFVMRMENEKKGVYFGSYRRSKAARHWLDGVRRATETVRHPVGPRVQVLIGLLQGVEETQTVDWGHARVKLEEKVVLALSSDEQMGKLEPLCVAMGYVDESRLLALNLQPLSDKIADHIFALLAGQQDLDQLPIYASAIGRSYVALSSDAASNQRHTLQAMSLFCQRMEGLGLELGKKDASQRQADSRGSEDKDLHKTAFNAFLLPAFSILDILLQKLSGQKEFVDLAGGIIKTMFAFSCLTASGDGLEHYHRLLAGCLDITSERGGVAATESLFLHIASERRLSDAKAAFVLILGDELVHQLGSRSIDLLLPLAERHAYRSESRPSFEAAHAFFLSLLRVSSETLQSASPQTDFFDALLPNYLSILTKRAKSGDITPDQLKQALPLITSYAARRDSTSISLCLKALLSLPPSPTTRLIQIRLAPHIPSSSLAAYLQDLGETMRGVDEGSQERMELMGEAFQMISRDLRDADKRSGVEWWMNWKQTFGQRPLGFVRSRL</sequence>
<evidence type="ECO:0008006" key="3">
    <source>
        <dbReference type="Google" id="ProtNLM"/>
    </source>
</evidence>
<dbReference type="GeneID" id="30156092"/>
<evidence type="ECO:0000313" key="1">
    <source>
        <dbReference type="EMBL" id="ODN77623.1"/>
    </source>
</evidence>
<dbReference type="OrthoDB" id="2357318at2759"/>
<organism evidence="1 2">
    <name type="scientific">Cryptococcus amylolentus CBS 6039</name>
    <dbReference type="NCBI Taxonomy" id="1295533"/>
    <lineage>
        <taxon>Eukaryota</taxon>
        <taxon>Fungi</taxon>
        <taxon>Dikarya</taxon>
        <taxon>Basidiomycota</taxon>
        <taxon>Agaricomycotina</taxon>
        <taxon>Tremellomycetes</taxon>
        <taxon>Tremellales</taxon>
        <taxon>Cryptococcaceae</taxon>
        <taxon>Cryptococcus</taxon>
    </lineage>
</organism>
<protein>
    <recommendedName>
        <fullName evidence="3">Nucleolar 27S pre-rRNA processing Urb2/Npa2 C-terminal domain-containing protein</fullName>
    </recommendedName>
</protein>
<comment type="caution">
    <text evidence="1">The sequence shown here is derived from an EMBL/GenBank/DDBJ whole genome shotgun (WGS) entry which is preliminary data.</text>
</comment>
<proteinExistence type="predicted"/>
<keyword evidence="2" id="KW-1185">Reference proteome</keyword>
<reference evidence="1 2" key="1">
    <citation type="submission" date="2016-06" db="EMBL/GenBank/DDBJ databases">
        <title>Evolution of pathogenesis and genome organization in the Tremellales.</title>
        <authorList>
            <person name="Cuomo C."/>
            <person name="Litvintseva A."/>
            <person name="Heitman J."/>
            <person name="Chen Y."/>
            <person name="Sun S."/>
            <person name="Springer D."/>
            <person name="Dromer F."/>
            <person name="Young S."/>
            <person name="Zeng Q."/>
            <person name="Chapman S."/>
            <person name="Gujja S."/>
            <person name="Saif S."/>
            <person name="Birren B."/>
        </authorList>
    </citation>
    <scope>NUCLEOTIDE SEQUENCE [LARGE SCALE GENOMIC DNA]</scope>
    <source>
        <strain evidence="1 2">CBS 6039</strain>
    </source>
</reference>